<evidence type="ECO:0000313" key="12">
    <source>
        <dbReference type="Proteomes" id="UP001108027"/>
    </source>
</evidence>
<dbReference type="GO" id="GO:0005886">
    <property type="term" value="C:plasma membrane"/>
    <property type="evidence" value="ECO:0007669"/>
    <property type="project" value="UniProtKB-SubCell"/>
</dbReference>
<dbReference type="InterPro" id="IPR055348">
    <property type="entry name" value="DctQ"/>
</dbReference>
<evidence type="ECO:0000256" key="6">
    <source>
        <dbReference type="ARBA" id="ARBA00022989"/>
    </source>
</evidence>
<keyword evidence="7 9" id="KW-0472">Membrane</keyword>
<evidence type="ECO:0000256" key="2">
    <source>
        <dbReference type="ARBA" id="ARBA00022448"/>
    </source>
</evidence>
<keyword evidence="4 9" id="KW-0997">Cell inner membrane</keyword>
<dbReference type="AlphaFoldDB" id="A0A9Q3YT19"/>
<dbReference type="PANTHER" id="PTHR35011:SF2">
    <property type="entry name" value="2,3-DIKETO-L-GULONATE TRAP TRANSPORTER SMALL PERMEASE PROTEIN YIAM"/>
    <property type="match status" value="1"/>
</dbReference>
<comment type="caution">
    <text evidence="11">The sequence shown here is derived from an EMBL/GenBank/DDBJ whole genome shotgun (WGS) entry which is preliminary data.</text>
</comment>
<feature type="domain" description="Tripartite ATP-independent periplasmic transporters DctQ component" evidence="10">
    <location>
        <begin position="25"/>
        <end position="155"/>
    </location>
</feature>
<evidence type="ECO:0000256" key="7">
    <source>
        <dbReference type="ARBA" id="ARBA00023136"/>
    </source>
</evidence>
<keyword evidence="3" id="KW-1003">Cell membrane</keyword>
<dbReference type="PANTHER" id="PTHR35011">
    <property type="entry name" value="2,3-DIKETO-L-GULONATE TRAP TRANSPORTER SMALL PERMEASE PROTEIN YIAM"/>
    <property type="match status" value="1"/>
</dbReference>
<feature type="transmembrane region" description="Helical" evidence="9">
    <location>
        <begin position="12"/>
        <end position="37"/>
    </location>
</feature>
<reference evidence="11" key="1">
    <citation type="submission" date="2021-10" db="EMBL/GenBank/DDBJ databases">
        <title>The diversity and Nitrogen Metabolism of Culturable Nitrate-Utilizing Bacteria Within the Oxygen Minimum Zone of the Changjiang (Yangtze River)Estuary.</title>
        <authorList>
            <person name="Zhang D."/>
            <person name="Zheng J."/>
            <person name="Liu S."/>
            <person name="He W."/>
        </authorList>
    </citation>
    <scope>NUCLEOTIDE SEQUENCE</scope>
    <source>
        <strain evidence="11">FXH-223</strain>
    </source>
</reference>
<sequence>MWQRFSDGLAKVEAAAVGSLILFAALMLCVQISARALFNFSFSWAEESVRYAIIWMVFLSCGLAFRKDAHISIDVLRQILPGPARKTLEVLITLACAVLAGLLVWYGGAMVQTLHRFGQVSPAMEAPMYWFYLAIPVSGVLMLIRLAESLVRIVRPRAALAPAPVLAG</sequence>
<comment type="function">
    <text evidence="9">Part of the tripartite ATP-independent periplasmic (TRAP) transport system.</text>
</comment>
<evidence type="ECO:0000256" key="9">
    <source>
        <dbReference type="RuleBase" id="RU369079"/>
    </source>
</evidence>
<organism evidence="11 12">
    <name type="scientific">Alloalcanivorax marinus</name>
    <dbReference type="NCBI Taxonomy" id="1177169"/>
    <lineage>
        <taxon>Bacteria</taxon>
        <taxon>Pseudomonadati</taxon>
        <taxon>Pseudomonadota</taxon>
        <taxon>Gammaproteobacteria</taxon>
        <taxon>Oceanospirillales</taxon>
        <taxon>Alcanivoracaceae</taxon>
        <taxon>Alloalcanivorax</taxon>
    </lineage>
</organism>
<keyword evidence="5 9" id="KW-0812">Transmembrane</keyword>
<dbReference type="RefSeq" id="WP_228234783.1">
    <property type="nucleotide sequence ID" value="NZ_ARXL01000048.1"/>
</dbReference>
<feature type="transmembrane region" description="Helical" evidence="9">
    <location>
        <begin position="87"/>
        <end position="108"/>
    </location>
</feature>
<dbReference type="Pfam" id="PF04290">
    <property type="entry name" value="DctQ"/>
    <property type="match status" value="1"/>
</dbReference>
<comment type="similarity">
    <text evidence="8 9">Belongs to the TRAP transporter small permease family.</text>
</comment>
<evidence type="ECO:0000256" key="1">
    <source>
        <dbReference type="ARBA" id="ARBA00004429"/>
    </source>
</evidence>
<keyword evidence="12" id="KW-1185">Reference proteome</keyword>
<dbReference type="EMBL" id="JAJGNA010000030">
    <property type="protein sequence ID" value="MCC4310173.1"/>
    <property type="molecule type" value="Genomic_DNA"/>
</dbReference>
<evidence type="ECO:0000259" key="10">
    <source>
        <dbReference type="Pfam" id="PF04290"/>
    </source>
</evidence>
<dbReference type="GO" id="GO:0022857">
    <property type="term" value="F:transmembrane transporter activity"/>
    <property type="evidence" value="ECO:0007669"/>
    <property type="project" value="UniProtKB-UniRule"/>
</dbReference>
<dbReference type="Proteomes" id="UP001108027">
    <property type="component" value="Unassembled WGS sequence"/>
</dbReference>
<evidence type="ECO:0000313" key="11">
    <source>
        <dbReference type="EMBL" id="MCC4310173.1"/>
    </source>
</evidence>
<evidence type="ECO:0000256" key="8">
    <source>
        <dbReference type="ARBA" id="ARBA00038436"/>
    </source>
</evidence>
<name>A0A9Q3YT19_9GAMM</name>
<dbReference type="GO" id="GO:0015740">
    <property type="term" value="P:C4-dicarboxylate transport"/>
    <property type="evidence" value="ECO:0007669"/>
    <property type="project" value="TreeGrafter"/>
</dbReference>
<evidence type="ECO:0000256" key="4">
    <source>
        <dbReference type="ARBA" id="ARBA00022519"/>
    </source>
</evidence>
<proteinExistence type="inferred from homology"/>
<keyword evidence="6 9" id="KW-1133">Transmembrane helix</keyword>
<evidence type="ECO:0000256" key="5">
    <source>
        <dbReference type="ARBA" id="ARBA00022692"/>
    </source>
</evidence>
<comment type="subunit">
    <text evidence="9">The complex comprises the extracytoplasmic solute receptor protein and the two transmembrane proteins.</text>
</comment>
<feature type="transmembrane region" description="Helical" evidence="9">
    <location>
        <begin position="128"/>
        <end position="147"/>
    </location>
</feature>
<feature type="transmembrane region" description="Helical" evidence="9">
    <location>
        <begin position="49"/>
        <end position="66"/>
    </location>
</feature>
<keyword evidence="2 9" id="KW-0813">Transport</keyword>
<accession>A0A9Q3YT19</accession>
<gene>
    <name evidence="11" type="ORF">LL252_16505</name>
</gene>
<protein>
    <recommendedName>
        <fullName evidence="9">TRAP transporter small permease protein</fullName>
    </recommendedName>
</protein>
<evidence type="ECO:0000256" key="3">
    <source>
        <dbReference type="ARBA" id="ARBA00022475"/>
    </source>
</evidence>
<comment type="subcellular location">
    <subcellularLocation>
        <location evidence="1 9">Cell inner membrane</location>
        <topology evidence="1 9">Multi-pass membrane protein</topology>
    </subcellularLocation>
</comment>
<dbReference type="InterPro" id="IPR007387">
    <property type="entry name" value="TRAP_DctQ"/>
</dbReference>